<proteinExistence type="predicted"/>
<evidence type="ECO:0000313" key="2">
    <source>
        <dbReference type="Proteomes" id="UP000639403"/>
    </source>
</evidence>
<dbReference type="EMBL" id="JADOXO010000007">
    <property type="protein sequence ID" value="KAF9820911.1"/>
    <property type="molecule type" value="Genomic_DNA"/>
</dbReference>
<protein>
    <submittedName>
        <fullName evidence="1">Uncharacterized protein</fullName>
    </submittedName>
</protein>
<comment type="caution">
    <text evidence="1">The sequence shown here is derived from an EMBL/GenBank/DDBJ whole genome shotgun (WGS) entry which is preliminary data.</text>
</comment>
<sequence length="12" mass="1380">MLSEIFLLMVAL</sequence>
<evidence type="ECO:0000313" key="1">
    <source>
        <dbReference type="EMBL" id="KAF9820911.1"/>
    </source>
</evidence>
<dbReference type="Proteomes" id="UP000639403">
    <property type="component" value="Unassembled WGS sequence"/>
</dbReference>
<name>A0A8H7U6H9_9APHY</name>
<reference evidence="1" key="1">
    <citation type="submission" date="2020-11" db="EMBL/GenBank/DDBJ databases">
        <authorList>
            <person name="Koelle M."/>
            <person name="Horta M.A.C."/>
            <person name="Nowrousian M."/>
            <person name="Ohm R.A."/>
            <person name="Benz P."/>
            <person name="Pilgard A."/>
        </authorList>
    </citation>
    <scope>NUCLEOTIDE SEQUENCE</scope>
    <source>
        <strain evidence="1">FPRL280</strain>
    </source>
</reference>
<organism evidence="1 2">
    <name type="scientific">Rhodonia placenta</name>
    <dbReference type="NCBI Taxonomy" id="104341"/>
    <lineage>
        <taxon>Eukaryota</taxon>
        <taxon>Fungi</taxon>
        <taxon>Dikarya</taxon>
        <taxon>Basidiomycota</taxon>
        <taxon>Agaricomycotina</taxon>
        <taxon>Agaricomycetes</taxon>
        <taxon>Polyporales</taxon>
        <taxon>Adustoporiaceae</taxon>
        <taxon>Rhodonia</taxon>
    </lineage>
</organism>
<reference evidence="1" key="2">
    <citation type="journal article" name="Front. Microbiol.">
        <title>Degradative Capacity of Two Strains of Rhodonia placenta: From Phenotype to Genotype.</title>
        <authorList>
            <person name="Kolle M."/>
            <person name="Horta M.A.C."/>
            <person name="Nowrousian M."/>
            <person name="Ohm R.A."/>
            <person name="Benz J.P."/>
            <person name="Pilgard A."/>
        </authorList>
    </citation>
    <scope>NUCLEOTIDE SEQUENCE</scope>
    <source>
        <strain evidence="1">FPRL280</strain>
    </source>
</reference>
<accession>A0A8H7U6H9</accession>
<gene>
    <name evidence="1" type="ORF">IEO21_01138</name>
</gene>